<comment type="caution">
    <text evidence="3">The sequence shown here is derived from an EMBL/GenBank/DDBJ whole genome shotgun (WGS) entry which is preliminary data.</text>
</comment>
<reference evidence="3 4" key="1">
    <citation type="submission" date="2024-09" db="EMBL/GenBank/DDBJ databases">
        <title>Rethinking Asexuality: The Enigmatic Case of Functional Sexual Genes in Lepraria (Stereocaulaceae).</title>
        <authorList>
            <person name="Doellman M."/>
            <person name="Sun Y."/>
            <person name="Barcenas-Pena A."/>
            <person name="Lumbsch H.T."/>
            <person name="Grewe F."/>
        </authorList>
    </citation>
    <scope>NUCLEOTIDE SEQUENCE [LARGE SCALE GENOMIC DNA]</scope>
    <source>
        <strain evidence="3 4">Grewe 0041</strain>
    </source>
</reference>
<sequence length="564" mass="60390">MKLGNDLLEGAPAAKTFELPLLRQRLIPPPFPLRIYGKFDGKSKAYEVNMGKRKREKPGLGESVDLPVGVERKKKLLDGPPDSLATPVTVQIIVGTYEKVLHGVTATVTGQINSEQPLGVEFADTFLLSPHGSAIRCLTISPPSSPDSAKSQKVILASGSSDQIINLYHISTVAPSKQKPKGPLIPTLGGNKIKENPKNRELGSLQYHSASVNALYFPTRSKLLSVADDNTIAVARTRDWTVLSTIKVPIPKAHGRPSGDTAPLGGTPSGVNDLAIHPSMKLIVSVGKGEKCMRLWNLITGKKAGVLNFERDLLQGIGEGRWASGEGRRVEWNILGEEFVVGFERGCVVFGMDSKPKCRILPSPNTKIHQLHYMTLSDDSNAVKDILAISTEDGRILFYSTASVPDSKSTEPSSKPEIPICEAIGQMGGASEGLTGRIKDFEVLKVSNSQDLLIVTGSSDGAIRLWLLDEAELTEKSSVPERPKNDSENPETHASSDAKANAAIAQVGSLLGTYEAGNRITCLKAFVMLDSGNSKANGLVEGNNANRANGLEGNKHSSLSSQSP</sequence>
<dbReference type="InterPro" id="IPR015943">
    <property type="entry name" value="WD40/YVTN_repeat-like_dom_sf"/>
</dbReference>
<proteinExistence type="predicted"/>
<organism evidence="3 4">
    <name type="scientific">Lepraria finkii</name>
    <dbReference type="NCBI Taxonomy" id="1340010"/>
    <lineage>
        <taxon>Eukaryota</taxon>
        <taxon>Fungi</taxon>
        <taxon>Dikarya</taxon>
        <taxon>Ascomycota</taxon>
        <taxon>Pezizomycotina</taxon>
        <taxon>Lecanoromycetes</taxon>
        <taxon>OSLEUM clade</taxon>
        <taxon>Lecanoromycetidae</taxon>
        <taxon>Lecanorales</taxon>
        <taxon>Lecanorineae</taxon>
        <taxon>Stereocaulaceae</taxon>
        <taxon>Lepraria</taxon>
    </lineage>
</organism>
<dbReference type="PROSITE" id="PS50082">
    <property type="entry name" value="WD_REPEATS_2"/>
    <property type="match status" value="1"/>
</dbReference>
<keyword evidence="1" id="KW-0853">WD repeat</keyword>
<dbReference type="SUPFAM" id="SSF50978">
    <property type="entry name" value="WD40 repeat-like"/>
    <property type="match status" value="1"/>
</dbReference>
<dbReference type="InterPro" id="IPR051959">
    <property type="entry name" value="PAK1-Kinase_Regulator"/>
</dbReference>
<evidence type="ECO:0000313" key="3">
    <source>
        <dbReference type="EMBL" id="KAL2057272.1"/>
    </source>
</evidence>
<name>A0ABR4BIP5_9LECA</name>
<dbReference type="InterPro" id="IPR036322">
    <property type="entry name" value="WD40_repeat_dom_sf"/>
</dbReference>
<accession>A0ABR4BIP5</accession>
<feature type="repeat" description="WD" evidence="1">
    <location>
        <begin position="453"/>
        <end position="476"/>
    </location>
</feature>
<protein>
    <submittedName>
        <fullName evidence="3">Uncharacterized protein</fullName>
    </submittedName>
</protein>
<evidence type="ECO:0000313" key="4">
    <source>
        <dbReference type="Proteomes" id="UP001590951"/>
    </source>
</evidence>
<evidence type="ECO:0000256" key="2">
    <source>
        <dbReference type="SAM" id="MobiDB-lite"/>
    </source>
</evidence>
<dbReference type="SMART" id="SM00320">
    <property type="entry name" value="WD40"/>
    <property type="match status" value="5"/>
</dbReference>
<dbReference type="InterPro" id="IPR001680">
    <property type="entry name" value="WD40_rpt"/>
</dbReference>
<gene>
    <name evidence="3" type="ORF">ABVK25_002325</name>
</gene>
<dbReference type="Proteomes" id="UP001590951">
    <property type="component" value="Unassembled WGS sequence"/>
</dbReference>
<feature type="region of interest" description="Disordered" evidence="2">
    <location>
        <begin position="540"/>
        <end position="564"/>
    </location>
</feature>
<keyword evidence="4" id="KW-1185">Reference proteome</keyword>
<dbReference type="PANTHER" id="PTHR44675:SF1">
    <property type="entry name" value="P21-ACTIVATED PROTEIN KINASE-INTERACTING PROTEIN 1"/>
    <property type="match status" value="1"/>
</dbReference>
<evidence type="ECO:0000256" key="1">
    <source>
        <dbReference type="PROSITE-ProRule" id="PRU00221"/>
    </source>
</evidence>
<feature type="compositionally biased region" description="Basic and acidic residues" evidence="2">
    <location>
        <begin position="475"/>
        <end position="496"/>
    </location>
</feature>
<dbReference type="EMBL" id="JBHFEH010000005">
    <property type="protein sequence ID" value="KAL2057272.1"/>
    <property type="molecule type" value="Genomic_DNA"/>
</dbReference>
<dbReference type="Gene3D" id="2.130.10.10">
    <property type="entry name" value="YVTN repeat-like/Quinoprotein amine dehydrogenase"/>
    <property type="match status" value="2"/>
</dbReference>
<dbReference type="PANTHER" id="PTHR44675">
    <property type="entry name" value="PAK1 INTERACTING PROTEIN 1"/>
    <property type="match status" value="1"/>
</dbReference>
<feature type="region of interest" description="Disordered" evidence="2">
    <location>
        <begin position="475"/>
        <end position="499"/>
    </location>
</feature>